<dbReference type="InterPro" id="IPR052350">
    <property type="entry name" value="Metallo-dep_Lactonases"/>
</dbReference>
<protein>
    <submittedName>
        <fullName evidence="3">Amidohydrolase 2</fullName>
    </submittedName>
</protein>
<dbReference type="VEuPathDB" id="FungiDB:LCOR_04805.1"/>
<dbReference type="Proteomes" id="UP000027586">
    <property type="component" value="Unassembled WGS sequence"/>
</dbReference>
<organism evidence="3 4">
    <name type="scientific">Lichtheimia corymbifera JMRC:FSU:9682</name>
    <dbReference type="NCBI Taxonomy" id="1263082"/>
    <lineage>
        <taxon>Eukaryota</taxon>
        <taxon>Fungi</taxon>
        <taxon>Fungi incertae sedis</taxon>
        <taxon>Mucoromycota</taxon>
        <taxon>Mucoromycotina</taxon>
        <taxon>Mucoromycetes</taxon>
        <taxon>Mucorales</taxon>
        <taxon>Lichtheimiaceae</taxon>
        <taxon>Lichtheimia</taxon>
    </lineage>
</organism>
<dbReference type="GO" id="GO:0016787">
    <property type="term" value="F:hydrolase activity"/>
    <property type="evidence" value="ECO:0007669"/>
    <property type="project" value="UniProtKB-KW"/>
</dbReference>
<dbReference type="PANTHER" id="PTHR43569:SF2">
    <property type="entry name" value="AMIDOHYDROLASE-RELATED DOMAIN-CONTAINING PROTEIN"/>
    <property type="match status" value="1"/>
</dbReference>
<accession>A0A068RV18</accession>
<evidence type="ECO:0000259" key="2">
    <source>
        <dbReference type="Pfam" id="PF04909"/>
    </source>
</evidence>
<evidence type="ECO:0000313" key="4">
    <source>
        <dbReference type="Proteomes" id="UP000027586"/>
    </source>
</evidence>
<keyword evidence="4" id="KW-1185">Reference proteome</keyword>
<dbReference type="PANTHER" id="PTHR43569">
    <property type="entry name" value="AMIDOHYDROLASE"/>
    <property type="match status" value="1"/>
</dbReference>
<dbReference type="Pfam" id="PF04909">
    <property type="entry name" value="Amidohydro_2"/>
    <property type="match status" value="1"/>
</dbReference>
<dbReference type="InterPro" id="IPR032466">
    <property type="entry name" value="Metal_Hydrolase"/>
</dbReference>
<dbReference type="AlphaFoldDB" id="A0A068RV18"/>
<gene>
    <name evidence="3" type="ORF">LCOR_04805.1</name>
</gene>
<evidence type="ECO:0000313" key="3">
    <source>
        <dbReference type="EMBL" id="CDH53457.1"/>
    </source>
</evidence>
<dbReference type="CDD" id="cd01292">
    <property type="entry name" value="metallo-dependent_hydrolases"/>
    <property type="match status" value="1"/>
</dbReference>
<comment type="similarity">
    <text evidence="1">Belongs to the metallo-dependent hydrolases superfamily.</text>
</comment>
<dbReference type="Gene3D" id="3.20.20.140">
    <property type="entry name" value="Metal-dependent hydrolases"/>
    <property type="match status" value="1"/>
</dbReference>
<dbReference type="InterPro" id="IPR006680">
    <property type="entry name" value="Amidohydro-rel"/>
</dbReference>
<name>A0A068RV18_9FUNG</name>
<proteinExistence type="inferred from homology"/>
<evidence type="ECO:0000256" key="1">
    <source>
        <dbReference type="ARBA" id="ARBA00038310"/>
    </source>
</evidence>
<comment type="caution">
    <text evidence="3">The sequence shown here is derived from an EMBL/GenBank/DDBJ whole genome shotgun (WGS) entry which is preliminary data.</text>
</comment>
<dbReference type="EMBL" id="CBTN010000017">
    <property type="protein sequence ID" value="CDH53457.1"/>
    <property type="molecule type" value="Genomic_DNA"/>
</dbReference>
<sequence length="306" mass="34558">MVQINTPCQVIDTHVHFWDPERVSVPWLSSAPHFNERRDGEKYSREIPKGVQVQGAVYVETDVDPRQGLVEADWIAQYAERLNKTSTAAFGGIAGIVAYAPVDQGQPVRHYLRLLTQLVPSQRLRGVRYLIQDPSLDPERVAQPPFVEGVKALGEYNLSFDLNINCNESPAQFPPLIQLVRQCPEITFVLDHMAKPPCDSHPGEPAFTFWQDNMMALAQFPNVSCKVSGLVTETSTPTAKQLAPFVEVARKAFGIDRLMFGGDWPVCENGTRWSKWLEILAEIVHDWSSQDKEKLFVTNAIRIYRL</sequence>
<dbReference type="STRING" id="1263082.A0A068RV18"/>
<reference evidence="3" key="1">
    <citation type="submission" date="2013-08" db="EMBL/GenBank/DDBJ databases">
        <title>Gene expansion shapes genome architecture in the human pathogen Lichtheimia corymbifera: an evolutionary genomics analysis in the ancient terrestrial Mucorales (Mucoromycotina).</title>
        <authorList>
            <person name="Schwartze V.U."/>
            <person name="Winter S."/>
            <person name="Shelest E."/>
            <person name="Marcet-Houben M."/>
            <person name="Horn F."/>
            <person name="Wehner S."/>
            <person name="Hoffmann K."/>
            <person name="Riege K."/>
            <person name="Sammeth M."/>
            <person name="Nowrousian M."/>
            <person name="Valiante V."/>
            <person name="Linde J."/>
            <person name="Jacobsen I.D."/>
            <person name="Marz M."/>
            <person name="Brakhage A.A."/>
            <person name="Gabaldon T."/>
            <person name="Bocker S."/>
            <person name="Voigt K."/>
        </authorList>
    </citation>
    <scope>NUCLEOTIDE SEQUENCE [LARGE SCALE GENOMIC DNA]</scope>
    <source>
        <strain evidence="3">FSU 9682</strain>
    </source>
</reference>
<feature type="domain" description="Amidohydrolase-related" evidence="2">
    <location>
        <begin position="11"/>
        <end position="306"/>
    </location>
</feature>
<dbReference type="OrthoDB" id="2135488at2759"/>
<dbReference type="SUPFAM" id="SSF51556">
    <property type="entry name" value="Metallo-dependent hydrolases"/>
    <property type="match status" value="1"/>
</dbReference>